<sequence>GRPVGLAKEVPAEQPATRSSPASPPARSLASDLRQFSMILQESPEADLSSSLACSANKSFDAPRRLGGGVSGEVLREIKQLRGHVDGSKKRLAQLERRVEAQLEDRLQSKGDLRERWAETQGTVNGLLEDVQSLRQRLDSLDNRRASEHKGEGEKRIAEIAAQVQALEHQSRMSHTAFEEHQRRQVARQRRWEQSLEELHGKVAAGEMAHSRMAARPEVRPDFEGRFRRLEQRQEFSDSALRALQAQVEEGLQAATLSMEGEHEEEASQSRASERGLMVLERKTSGQIQDLSASLATLRVRVDAQLQRMAGLAERLEAAPGLAQMRVELSASRAQETSSGVRRSWRPCERDCRMGCDDTTAELREAVRKTSTELASLRELPLQLEGMQAELGAIAQAQVLPRNGMHGLQLGLTEPSTRYEEEVPSSSSESEPQPPADLGGAFRQAAGPESEDGTSEEQSFDGLRYPESADLHVLAGHLLAADALAARVAELGRCEAPPAQGEAETLSPWQVKLYRLGQEVEELQARLLDIRLQASEASADGFHGHVDFSCEREIAELEEEVRELEQALAPASEDDACLELSERLAPLEDAFRQLAERLAALSPEKLLPPSCEANGLQELLAKIDKLELTELEEERADAKAAPSQVKELKLLAGQVSSHEEDLANVKLQSQNLTQAVEILRADVDEMRKVAAFPDHSVSPLTKARGKLDLLCAEMAELQSQMRDAGGAARDHKFHKERDGLAKVTIRRARGRGPQVWAARRWCMRTATPCERHARACGIGWEAPGVDTWDWFVPDT</sequence>
<feature type="compositionally biased region" description="Low complexity" evidence="2">
    <location>
        <begin position="15"/>
        <end position="29"/>
    </location>
</feature>
<reference evidence="3" key="1">
    <citation type="submission" date="2023-08" db="EMBL/GenBank/DDBJ databases">
        <authorList>
            <person name="Chen Y."/>
            <person name="Shah S."/>
            <person name="Dougan E. K."/>
            <person name="Thang M."/>
            <person name="Chan C."/>
        </authorList>
    </citation>
    <scope>NUCLEOTIDE SEQUENCE</scope>
</reference>
<evidence type="ECO:0000313" key="4">
    <source>
        <dbReference type="Proteomes" id="UP001178507"/>
    </source>
</evidence>
<evidence type="ECO:0000256" key="2">
    <source>
        <dbReference type="SAM" id="MobiDB-lite"/>
    </source>
</evidence>
<dbReference type="AlphaFoldDB" id="A0AA36MND5"/>
<evidence type="ECO:0000313" key="3">
    <source>
        <dbReference type="EMBL" id="CAJ1378271.1"/>
    </source>
</evidence>
<keyword evidence="4" id="KW-1185">Reference proteome</keyword>
<accession>A0AA36MND5</accession>
<gene>
    <name evidence="3" type="ORF">EVOR1521_LOCUS6852</name>
</gene>
<organism evidence="3 4">
    <name type="scientific">Effrenium voratum</name>
    <dbReference type="NCBI Taxonomy" id="2562239"/>
    <lineage>
        <taxon>Eukaryota</taxon>
        <taxon>Sar</taxon>
        <taxon>Alveolata</taxon>
        <taxon>Dinophyceae</taxon>
        <taxon>Suessiales</taxon>
        <taxon>Symbiodiniaceae</taxon>
        <taxon>Effrenium</taxon>
    </lineage>
</organism>
<comment type="caution">
    <text evidence="3">The sequence shown here is derived from an EMBL/GenBank/DDBJ whole genome shotgun (WGS) entry which is preliminary data.</text>
</comment>
<keyword evidence="1" id="KW-0175">Coiled coil</keyword>
<proteinExistence type="predicted"/>
<feature type="region of interest" description="Disordered" evidence="2">
    <location>
        <begin position="416"/>
        <end position="460"/>
    </location>
</feature>
<name>A0AA36MND5_9DINO</name>
<feature type="coiled-coil region" evidence="1">
    <location>
        <begin position="616"/>
        <end position="720"/>
    </location>
</feature>
<feature type="coiled-coil region" evidence="1">
    <location>
        <begin position="78"/>
        <end position="144"/>
    </location>
</feature>
<feature type="region of interest" description="Disordered" evidence="2">
    <location>
        <begin position="1"/>
        <end position="29"/>
    </location>
</feature>
<dbReference type="EMBL" id="CAUJNA010000525">
    <property type="protein sequence ID" value="CAJ1378271.1"/>
    <property type="molecule type" value="Genomic_DNA"/>
</dbReference>
<protein>
    <submittedName>
        <fullName evidence="3">Uncharacterized protein</fullName>
    </submittedName>
</protein>
<feature type="compositionally biased region" description="Acidic residues" evidence="2">
    <location>
        <begin position="449"/>
        <end position="459"/>
    </location>
</feature>
<evidence type="ECO:0000256" key="1">
    <source>
        <dbReference type="SAM" id="Coils"/>
    </source>
</evidence>
<dbReference type="Proteomes" id="UP001178507">
    <property type="component" value="Unassembled WGS sequence"/>
</dbReference>
<feature type="coiled-coil region" evidence="1">
    <location>
        <begin position="520"/>
        <end position="574"/>
    </location>
</feature>
<feature type="non-terminal residue" evidence="3">
    <location>
        <position position="1"/>
    </location>
</feature>